<dbReference type="Pfam" id="PF00482">
    <property type="entry name" value="T2SSF"/>
    <property type="match status" value="1"/>
</dbReference>
<feature type="transmembrane region" description="Helical" evidence="6">
    <location>
        <begin position="116"/>
        <end position="141"/>
    </location>
</feature>
<keyword evidence="5 6" id="KW-0472">Membrane</keyword>
<keyword evidence="4 6" id="KW-1133">Transmembrane helix</keyword>
<comment type="caution">
    <text evidence="8">The sequence shown here is derived from an EMBL/GenBank/DDBJ whole genome shotgun (WGS) entry which is preliminary data.</text>
</comment>
<evidence type="ECO:0000256" key="2">
    <source>
        <dbReference type="ARBA" id="ARBA00022475"/>
    </source>
</evidence>
<dbReference type="AlphaFoldDB" id="A0A645I919"/>
<evidence type="ECO:0000313" key="8">
    <source>
        <dbReference type="EMBL" id="MPN47738.1"/>
    </source>
</evidence>
<evidence type="ECO:0000256" key="1">
    <source>
        <dbReference type="ARBA" id="ARBA00004651"/>
    </source>
</evidence>
<proteinExistence type="predicted"/>
<keyword evidence="3 6" id="KW-0812">Transmembrane</keyword>
<name>A0A645I919_9ZZZZ</name>
<evidence type="ECO:0000256" key="3">
    <source>
        <dbReference type="ARBA" id="ARBA00022692"/>
    </source>
</evidence>
<comment type="subcellular location">
    <subcellularLocation>
        <location evidence="1">Cell membrane</location>
        <topology evidence="1">Multi-pass membrane protein</topology>
    </subcellularLocation>
</comment>
<gene>
    <name evidence="8" type="ORF">SDC9_195342</name>
</gene>
<protein>
    <recommendedName>
        <fullName evidence="7">Type II secretion system protein GspF domain-containing protein</fullName>
    </recommendedName>
</protein>
<reference evidence="8" key="1">
    <citation type="submission" date="2019-08" db="EMBL/GenBank/DDBJ databases">
        <authorList>
            <person name="Kucharzyk K."/>
            <person name="Murdoch R.W."/>
            <person name="Higgins S."/>
            <person name="Loffler F."/>
        </authorList>
    </citation>
    <scope>NUCLEOTIDE SEQUENCE</scope>
</reference>
<feature type="domain" description="Type II secretion system protein GspF" evidence="7">
    <location>
        <begin position="9"/>
        <end position="133"/>
    </location>
</feature>
<dbReference type="GO" id="GO:0005886">
    <property type="term" value="C:plasma membrane"/>
    <property type="evidence" value="ECO:0007669"/>
    <property type="project" value="UniProtKB-SubCell"/>
</dbReference>
<sequence length="145" mass="15936">MIDLPEVMDILVVSVEAGLGLDSAIVQQYSKNKSAVLMELNSAIREIQMGVPRKVALKEMADRCDVKELTAFVTALLQAEQLGVSIKSVLMQQSERLRVERKQMIQAKAAKAPIKIMIPTVIFIFPVVFIILLGPAVVSLIQTFG</sequence>
<organism evidence="8">
    <name type="scientific">bioreactor metagenome</name>
    <dbReference type="NCBI Taxonomy" id="1076179"/>
    <lineage>
        <taxon>unclassified sequences</taxon>
        <taxon>metagenomes</taxon>
        <taxon>ecological metagenomes</taxon>
    </lineage>
</organism>
<dbReference type="InterPro" id="IPR018076">
    <property type="entry name" value="T2SS_GspF_dom"/>
</dbReference>
<dbReference type="PANTHER" id="PTHR35007:SF2">
    <property type="entry name" value="PILUS ASSEMBLE PROTEIN"/>
    <property type="match status" value="1"/>
</dbReference>
<evidence type="ECO:0000256" key="6">
    <source>
        <dbReference type="SAM" id="Phobius"/>
    </source>
</evidence>
<evidence type="ECO:0000256" key="5">
    <source>
        <dbReference type="ARBA" id="ARBA00023136"/>
    </source>
</evidence>
<keyword evidence="2" id="KW-1003">Cell membrane</keyword>
<evidence type="ECO:0000256" key="4">
    <source>
        <dbReference type="ARBA" id="ARBA00022989"/>
    </source>
</evidence>
<dbReference type="EMBL" id="VSSQ01109456">
    <property type="protein sequence ID" value="MPN47738.1"/>
    <property type="molecule type" value="Genomic_DNA"/>
</dbReference>
<accession>A0A645I919</accession>
<dbReference type="PANTHER" id="PTHR35007">
    <property type="entry name" value="INTEGRAL MEMBRANE PROTEIN-RELATED"/>
    <property type="match status" value="1"/>
</dbReference>
<evidence type="ECO:0000259" key="7">
    <source>
        <dbReference type="Pfam" id="PF00482"/>
    </source>
</evidence>